<dbReference type="Pfam" id="PF13181">
    <property type="entry name" value="TPR_8"/>
    <property type="match status" value="1"/>
</dbReference>
<dbReference type="InterPro" id="IPR036097">
    <property type="entry name" value="HisK_dim/P_sf"/>
</dbReference>
<gene>
    <name evidence="5" type="ORF">ACFFJP_16475</name>
</gene>
<dbReference type="Gene3D" id="1.25.40.10">
    <property type="entry name" value="Tetratricopeptide repeat domain"/>
    <property type="match status" value="2"/>
</dbReference>
<dbReference type="CDD" id="cd00082">
    <property type="entry name" value="HisKA"/>
    <property type="match status" value="1"/>
</dbReference>
<dbReference type="SUPFAM" id="SSF55874">
    <property type="entry name" value="ATPase domain of HSP90 chaperone/DNA topoisomerase II/histidine kinase"/>
    <property type="match status" value="1"/>
</dbReference>
<feature type="domain" description="Histidine kinase" evidence="4">
    <location>
        <begin position="450"/>
        <end position="677"/>
    </location>
</feature>
<keyword evidence="3" id="KW-1133">Transmembrane helix</keyword>
<evidence type="ECO:0000256" key="1">
    <source>
        <dbReference type="ARBA" id="ARBA00000085"/>
    </source>
</evidence>
<keyword evidence="5" id="KW-0067">ATP-binding</keyword>
<dbReference type="InterPro" id="IPR036890">
    <property type="entry name" value="HATPase_C_sf"/>
</dbReference>
<dbReference type="PANTHER" id="PTHR43065">
    <property type="entry name" value="SENSOR HISTIDINE KINASE"/>
    <property type="match status" value="1"/>
</dbReference>
<protein>
    <recommendedName>
        <fullName evidence="2">histidine kinase</fullName>
        <ecNumber evidence="2">2.7.13.3</ecNumber>
    </recommendedName>
</protein>
<evidence type="ECO:0000256" key="3">
    <source>
        <dbReference type="SAM" id="Phobius"/>
    </source>
</evidence>
<dbReference type="InterPro" id="IPR005467">
    <property type="entry name" value="His_kinase_dom"/>
</dbReference>
<keyword evidence="6" id="KW-1185">Reference proteome</keyword>
<sequence>MNISPLSRHFRALIYLCLCWPIAAWCQHPAPWQAQLGQIQLESKSAPRQANAKIDQWLPKVPTDNLELREQLINTKAFNLLILSEYAASEQLLQEWQQEVQVQYPERTTRALEIRGYAAMRQGDHASASKLFKQALEQATDYAQFERQITTRIYTAMQAMYTGQHDPALALLLAAKALNDKHQFAYLRVNIINNLSTLYIDMGKYDQALPLLQAALTDPAFLPADLLYVKMGLARCYLALRQYTQALPYAREALIGYQQRADPYYLSAVYLMLAKIAWQQQQPAETQQQLQHALALAEKHHLNEQLSDGYLLQSQLQQQAGQPAQALKSLQLHLQYYKVYHNEAAQDQALALRSQIDSLQHEQDISDLKQQVELNALKTAHQTRISWMITLGTGTLILLLFMLMRLQRRKRAEAERFSAELASSYQQLQQTQQELVTSEKMAAIAGMVAGLAHELNTPLGILTTAVSLAQEKTTEFQAKLQQGLTRQDLQQYLATNTEVTTLAASNIERCAALVQNFKQLAVGRSEVLSNFNLQMLINDISMLLGSKLQQQQIQLHCAGTDIMLHADVQHFQLLLIELLNNALLHAFRDKAGGRIDLSIRRCATHFELHYQDDGIGFHQGAPDKVFEPFFTTSRSSGHTGLGLNLVYNLVTVALQGEIKALPVTTGFALCCRLPNQWLAEDPR</sequence>
<organism evidence="5 6">
    <name type="scientific">Rheinheimera tilapiae</name>
    <dbReference type="NCBI Taxonomy" id="875043"/>
    <lineage>
        <taxon>Bacteria</taxon>
        <taxon>Pseudomonadati</taxon>
        <taxon>Pseudomonadota</taxon>
        <taxon>Gammaproteobacteria</taxon>
        <taxon>Chromatiales</taxon>
        <taxon>Chromatiaceae</taxon>
        <taxon>Rheinheimera</taxon>
    </lineage>
</organism>
<evidence type="ECO:0000259" key="4">
    <source>
        <dbReference type="PROSITE" id="PS50109"/>
    </source>
</evidence>
<evidence type="ECO:0000256" key="2">
    <source>
        <dbReference type="ARBA" id="ARBA00012438"/>
    </source>
</evidence>
<dbReference type="Gene3D" id="3.30.565.10">
    <property type="entry name" value="Histidine kinase-like ATPase, C-terminal domain"/>
    <property type="match status" value="1"/>
</dbReference>
<dbReference type="InterPro" id="IPR003594">
    <property type="entry name" value="HATPase_dom"/>
</dbReference>
<dbReference type="InterPro" id="IPR019734">
    <property type="entry name" value="TPR_rpt"/>
</dbReference>
<accession>A0ABV6BK48</accession>
<evidence type="ECO:0000313" key="5">
    <source>
        <dbReference type="EMBL" id="MFC0049898.1"/>
    </source>
</evidence>
<keyword evidence="3" id="KW-0472">Membrane</keyword>
<comment type="catalytic activity">
    <reaction evidence="1">
        <text>ATP + protein L-histidine = ADP + protein N-phospho-L-histidine.</text>
        <dbReference type="EC" id="2.7.13.3"/>
    </reaction>
</comment>
<dbReference type="SUPFAM" id="SSF47384">
    <property type="entry name" value="Homodimeric domain of signal transducing histidine kinase"/>
    <property type="match status" value="1"/>
</dbReference>
<proteinExistence type="predicted"/>
<keyword evidence="5" id="KW-0547">Nucleotide-binding</keyword>
<dbReference type="SUPFAM" id="SSF48452">
    <property type="entry name" value="TPR-like"/>
    <property type="match status" value="2"/>
</dbReference>
<keyword evidence="3" id="KW-0812">Transmembrane</keyword>
<dbReference type="SMART" id="SM00387">
    <property type="entry name" value="HATPase_c"/>
    <property type="match status" value="1"/>
</dbReference>
<dbReference type="Pfam" id="PF02518">
    <property type="entry name" value="HATPase_c"/>
    <property type="match status" value="1"/>
</dbReference>
<name>A0ABV6BK48_9GAMM</name>
<dbReference type="EMBL" id="JBHLXP010000005">
    <property type="protein sequence ID" value="MFC0049898.1"/>
    <property type="molecule type" value="Genomic_DNA"/>
</dbReference>
<dbReference type="InterPro" id="IPR011990">
    <property type="entry name" value="TPR-like_helical_dom_sf"/>
</dbReference>
<evidence type="ECO:0000313" key="6">
    <source>
        <dbReference type="Proteomes" id="UP001589813"/>
    </source>
</evidence>
<dbReference type="PROSITE" id="PS50109">
    <property type="entry name" value="HIS_KIN"/>
    <property type="match status" value="1"/>
</dbReference>
<dbReference type="Proteomes" id="UP001589813">
    <property type="component" value="Unassembled WGS sequence"/>
</dbReference>
<reference evidence="5 6" key="1">
    <citation type="submission" date="2024-09" db="EMBL/GenBank/DDBJ databases">
        <authorList>
            <person name="Sun Q."/>
            <person name="Mori K."/>
        </authorList>
    </citation>
    <scope>NUCLEOTIDE SEQUENCE [LARGE SCALE GENOMIC DNA]</scope>
    <source>
        <strain evidence="5 6">KCTC 23315</strain>
    </source>
</reference>
<dbReference type="InterPro" id="IPR003661">
    <property type="entry name" value="HisK_dim/P_dom"/>
</dbReference>
<feature type="transmembrane region" description="Helical" evidence="3">
    <location>
        <begin position="385"/>
        <end position="406"/>
    </location>
</feature>
<dbReference type="GO" id="GO:0005524">
    <property type="term" value="F:ATP binding"/>
    <property type="evidence" value="ECO:0007669"/>
    <property type="project" value="UniProtKB-KW"/>
</dbReference>
<dbReference type="SMART" id="SM00028">
    <property type="entry name" value="TPR"/>
    <property type="match status" value="5"/>
</dbReference>
<dbReference type="Gene3D" id="1.10.287.130">
    <property type="match status" value="1"/>
</dbReference>
<dbReference type="SMART" id="SM00388">
    <property type="entry name" value="HisKA"/>
    <property type="match status" value="1"/>
</dbReference>
<dbReference type="EC" id="2.7.13.3" evidence="2"/>
<comment type="caution">
    <text evidence="5">The sequence shown here is derived from an EMBL/GenBank/DDBJ whole genome shotgun (WGS) entry which is preliminary data.</text>
</comment>